<reference evidence="1" key="1">
    <citation type="journal article" date="2014" name="Int. J. Syst. Evol. Microbiol.">
        <title>Complete genome sequence of Corynebacterium casei LMG S-19264T (=DSM 44701T), isolated from a smear-ripened cheese.</title>
        <authorList>
            <consortium name="US DOE Joint Genome Institute (JGI-PGF)"/>
            <person name="Walter F."/>
            <person name="Albersmeier A."/>
            <person name="Kalinowski J."/>
            <person name="Ruckert C."/>
        </authorList>
    </citation>
    <scope>NUCLEOTIDE SEQUENCE</scope>
    <source>
        <strain evidence="1">CGMCC 1.15762</strain>
    </source>
</reference>
<keyword evidence="2" id="KW-1185">Reference proteome</keyword>
<sequence>MSVEEVTSSTPAGLSRLRPTFPLMGRIRNGGSVEWLSNHEKLQAPGVLCPPGLALDKLEALEVADTSCEPVFSKGDILLYDKSTSSGAPAEMFGHRCVVKDEKGAISIRQIKPTETAGRVNLIALTPNALHELDKAVEWTSRIRLHWPAELVRIKTRTGVQAVKSDEANQEPSPKSDSA</sequence>
<dbReference type="EMBL" id="BMJV01000001">
    <property type="protein sequence ID" value="GGG59881.1"/>
    <property type="molecule type" value="Genomic_DNA"/>
</dbReference>
<gene>
    <name evidence="1" type="ORF">GCM10011415_02320</name>
</gene>
<accession>A0A8J2ZG51</accession>
<dbReference type="Gene3D" id="2.10.109.10">
    <property type="entry name" value="Umud Fragment, subunit A"/>
    <property type="match status" value="1"/>
</dbReference>
<organism evidence="1 2">
    <name type="scientific">Salipiger pallidus</name>
    <dbReference type="NCBI Taxonomy" id="1775170"/>
    <lineage>
        <taxon>Bacteria</taxon>
        <taxon>Pseudomonadati</taxon>
        <taxon>Pseudomonadota</taxon>
        <taxon>Alphaproteobacteria</taxon>
        <taxon>Rhodobacterales</taxon>
        <taxon>Roseobacteraceae</taxon>
        <taxon>Salipiger</taxon>
    </lineage>
</organism>
<evidence type="ECO:0008006" key="3">
    <source>
        <dbReference type="Google" id="ProtNLM"/>
    </source>
</evidence>
<reference evidence="1" key="2">
    <citation type="submission" date="2020-09" db="EMBL/GenBank/DDBJ databases">
        <authorList>
            <person name="Sun Q."/>
            <person name="Zhou Y."/>
        </authorList>
    </citation>
    <scope>NUCLEOTIDE SEQUENCE</scope>
    <source>
        <strain evidence="1">CGMCC 1.15762</strain>
    </source>
</reference>
<comment type="caution">
    <text evidence="1">The sequence shown here is derived from an EMBL/GenBank/DDBJ whole genome shotgun (WGS) entry which is preliminary data.</text>
</comment>
<dbReference type="Proteomes" id="UP000617145">
    <property type="component" value="Unassembled WGS sequence"/>
</dbReference>
<evidence type="ECO:0000313" key="1">
    <source>
        <dbReference type="EMBL" id="GGG59881.1"/>
    </source>
</evidence>
<protein>
    <recommendedName>
        <fullName evidence="3">Peptidase S24-like</fullName>
    </recommendedName>
</protein>
<evidence type="ECO:0000313" key="2">
    <source>
        <dbReference type="Proteomes" id="UP000617145"/>
    </source>
</evidence>
<dbReference type="AlphaFoldDB" id="A0A8J2ZG51"/>
<proteinExistence type="predicted"/>
<name>A0A8J2ZG51_9RHOB</name>